<reference evidence="1 2" key="1">
    <citation type="submission" date="2023-06" db="EMBL/GenBank/DDBJ databases">
        <authorList>
            <person name="Oyuntsetseg B."/>
            <person name="Kim S.B."/>
        </authorList>
    </citation>
    <scope>NUCLEOTIDE SEQUENCE [LARGE SCALE GENOMIC DNA]</scope>
    <source>
        <strain evidence="1 2">4-36</strain>
    </source>
</reference>
<dbReference type="InterPro" id="IPR012349">
    <property type="entry name" value="Split_barrel_FMN-bd"/>
</dbReference>
<dbReference type="Pfam" id="PF04075">
    <property type="entry name" value="F420H2_quin_red"/>
    <property type="match status" value="1"/>
</dbReference>
<gene>
    <name evidence="1" type="ORF">QRX60_31190</name>
</gene>
<name>A0A9Y2JKH8_9PSEU</name>
<accession>A0A9Y2JKH8</accession>
<evidence type="ECO:0000313" key="2">
    <source>
        <dbReference type="Proteomes" id="UP001239397"/>
    </source>
</evidence>
<dbReference type="InterPro" id="IPR004378">
    <property type="entry name" value="F420H2_quin_Rdtase"/>
</dbReference>
<dbReference type="Gene3D" id="2.30.110.10">
    <property type="entry name" value="Electron Transport, Fmn-binding Protein, Chain A"/>
    <property type="match status" value="1"/>
</dbReference>
<evidence type="ECO:0000313" key="1">
    <source>
        <dbReference type="EMBL" id="WIX98518.1"/>
    </source>
</evidence>
<dbReference type="GO" id="GO:0016491">
    <property type="term" value="F:oxidoreductase activity"/>
    <property type="evidence" value="ECO:0007669"/>
    <property type="project" value="InterPro"/>
</dbReference>
<dbReference type="Proteomes" id="UP001239397">
    <property type="component" value="Chromosome"/>
</dbReference>
<sequence>MTTSTDRAPGLAGADLLIDRFLPEFDVTLIEHVVVEAEVGRTWQAVRDLDLTRVHTPLMDAAMFVRGVPAGVARRFGRAGPAEQPAELKLFGPGTGLPGWLSLGEAPGQEVVLGAIGRFWQPDIEWYDVTGMTPEQFAGFTEPGWGRIAAGFSLRPYGTGRTLVSYEARTATDDPASARRFSRYWSFVRPFVRIVMRATLARIREDAESVGASRTEEAPAANPIHRWERWLYRGGRPHPVARVLNRGAALAYSAGVLPHRLVTLEVPGRRSGKLVTVPLVVADHEGERYLVAMLGADAQWVRNVRAAHGDVVLRHGTAEDVHLEEVPVELRAPVLRRYLACAPGGRAHIPVDRRAPIEEFARIAPDIPVFRVVARQAES</sequence>
<keyword evidence="2" id="KW-1185">Reference proteome</keyword>
<dbReference type="AlphaFoldDB" id="A0A9Y2JKH8"/>
<dbReference type="EMBL" id="CP127295">
    <property type="protein sequence ID" value="WIX98518.1"/>
    <property type="molecule type" value="Genomic_DNA"/>
</dbReference>
<protein>
    <submittedName>
        <fullName evidence="1">Nitroreductase/quinone reductase family protein</fullName>
    </submittedName>
</protein>
<organism evidence="1 2">
    <name type="scientific">Amycolatopsis mongoliensis</name>
    <dbReference type="NCBI Taxonomy" id="715475"/>
    <lineage>
        <taxon>Bacteria</taxon>
        <taxon>Bacillati</taxon>
        <taxon>Actinomycetota</taxon>
        <taxon>Actinomycetes</taxon>
        <taxon>Pseudonocardiales</taxon>
        <taxon>Pseudonocardiaceae</taxon>
        <taxon>Amycolatopsis</taxon>
    </lineage>
</organism>
<dbReference type="RefSeq" id="WP_285995003.1">
    <property type="nucleotide sequence ID" value="NZ_CP127295.1"/>
</dbReference>
<proteinExistence type="predicted"/>
<dbReference type="KEGG" id="amog:QRX60_31190"/>